<sequence>MVKQQDDPDWDEFHDLEIVNWKRVRSAIEHENQLTNHRLTWLLSSQAFLFAAFALVFQASTKSDVNSDQKVFYQLVLAGFSLTGILVGIYIQRPLRTAEIQHDNLRDWWYKSISDHDRHPPICGDTPNWRDRFLPPSRFPLVFVAAWIIFVFGVLGNIIISIIKPYSVIIGILVLGLVGALGLVSFGVMIGRRQSNGRPPRP</sequence>
<keyword evidence="1" id="KW-0812">Transmembrane</keyword>
<feature type="transmembrane region" description="Helical" evidence="1">
    <location>
        <begin position="169"/>
        <end position="191"/>
    </location>
</feature>
<keyword evidence="1" id="KW-0472">Membrane</keyword>
<evidence type="ECO:0000313" key="3">
    <source>
        <dbReference type="Proteomes" id="UP000317165"/>
    </source>
</evidence>
<feature type="transmembrane region" description="Helical" evidence="1">
    <location>
        <begin position="39"/>
        <end position="59"/>
    </location>
</feature>
<dbReference type="Proteomes" id="UP000317165">
    <property type="component" value="Unassembled WGS sequence"/>
</dbReference>
<gene>
    <name evidence="2" type="ORF">EWV53_03135</name>
</gene>
<protein>
    <recommendedName>
        <fullName evidence="4">DUF2270 domain-containing protein</fullName>
    </recommendedName>
</protein>
<accession>A0A552Q908</accession>
<proteinExistence type="predicted"/>
<dbReference type="AlphaFoldDB" id="A0A552Q908"/>
<organism evidence="2 3">
    <name type="scientific">Microcystis panniformis Mp_MB_F_20051200_S9</name>
    <dbReference type="NCBI Taxonomy" id="2486223"/>
    <lineage>
        <taxon>Bacteria</taxon>
        <taxon>Bacillati</taxon>
        <taxon>Cyanobacteriota</taxon>
        <taxon>Cyanophyceae</taxon>
        <taxon>Oscillatoriophycideae</taxon>
        <taxon>Chroococcales</taxon>
        <taxon>Microcystaceae</taxon>
        <taxon>Microcystis</taxon>
    </lineage>
</organism>
<name>A0A552Q908_9CHRO</name>
<keyword evidence="1" id="KW-1133">Transmembrane helix</keyword>
<feature type="transmembrane region" description="Helical" evidence="1">
    <location>
        <begin position="139"/>
        <end position="163"/>
    </location>
</feature>
<comment type="caution">
    <text evidence="2">The sequence shown here is derived from an EMBL/GenBank/DDBJ whole genome shotgun (WGS) entry which is preliminary data.</text>
</comment>
<feature type="transmembrane region" description="Helical" evidence="1">
    <location>
        <begin position="71"/>
        <end position="91"/>
    </location>
</feature>
<dbReference type="EMBL" id="SFAC01000039">
    <property type="protein sequence ID" value="TRV65706.1"/>
    <property type="molecule type" value="Genomic_DNA"/>
</dbReference>
<evidence type="ECO:0008006" key="4">
    <source>
        <dbReference type="Google" id="ProtNLM"/>
    </source>
</evidence>
<evidence type="ECO:0000313" key="2">
    <source>
        <dbReference type="EMBL" id="TRV65706.1"/>
    </source>
</evidence>
<reference evidence="2 3" key="1">
    <citation type="submission" date="2019-01" db="EMBL/GenBank/DDBJ databases">
        <title>Coherence of Microcystis species and biogeography revealed through population genomics.</title>
        <authorList>
            <person name="Perez-Carrascal O.M."/>
            <person name="Terrat Y."/>
            <person name="Giani A."/>
            <person name="Fortin N."/>
            <person name="Tromas N."/>
            <person name="Shapiro B.J."/>
        </authorList>
    </citation>
    <scope>NUCLEOTIDE SEQUENCE [LARGE SCALE GENOMIC DNA]</scope>
    <source>
        <strain evidence="2">Mp_MB_F_20051200_S9</strain>
    </source>
</reference>
<evidence type="ECO:0000256" key="1">
    <source>
        <dbReference type="SAM" id="Phobius"/>
    </source>
</evidence>